<evidence type="ECO:0000313" key="9">
    <source>
        <dbReference type="Proteomes" id="UP000001460"/>
    </source>
</evidence>
<dbReference type="Pfam" id="PF06775">
    <property type="entry name" value="Seipin"/>
    <property type="match status" value="1"/>
</dbReference>
<evidence type="ECO:0000256" key="5">
    <source>
        <dbReference type="ARBA" id="ARBA00023098"/>
    </source>
</evidence>
<name>B6AFB2_CRYMR</name>
<dbReference type="GO" id="GO:0140042">
    <property type="term" value="P:lipid droplet formation"/>
    <property type="evidence" value="ECO:0007669"/>
    <property type="project" value="UniProtKB-ARBA"/>
</dbReference>
<reference evidence="8" key="1">
    <citation type="submission" date="2008-06" db="EMBL/GenBank/DDBJ databases">
        <authorList>
            <person name="Lorenzi H."/>
            <person name="Inman J."/>
            <person name="Miller J."/>
            <person name="Schobel S."/>
            <person name="Amedeo P."/>
            <person name="Caler E.V."/>
            <person name="da Silva J."/>
        </authorList>
    </citation>
    <scope>NUCLEOTIDE SEQUENCE [LARGE SCALE GENOMIC DNA]</scope>
    <source>
        <strain evidence="8">RN66</strain>
    </source>
</reference>
<accession>B6AFB2</accession>
<dbReference type="RefSeq" id="XP_002141252.1">
    <property type="nucleotide sequence ID" value="XM_002141216.1"/>
</dbReference>
<dbReference type="CDD" id="cd23995">
    <property type="entry name" value="Seipin_BSCL2_like"/>
    <property type="match status" value="1"/>
</dbReference>
<evidence type="ECO:0000256" key="7">
    <source>
        <dbReference type="SAM" id="Phobius"/>
    </source>
</evidence>
<dbReference type="VEuPathDB" id="CryptoDB:CMU_032880"/>
<evidence type="ECO:0000256" key="2">
    <source>
        <dbReference type="ARBA" id="ARBA00022692"/>
    </source>
</evidence>
<dbReference type="OMA" id="TCTISII"/>
<keyword evidence="2 7" id="KW-0812">Transmembrane</keyword>
<keyword evidence="6 7" id="KW-0472">Membrane</keyword>
<dbReference type="GO" id="GO:0005789">
    <property type="term" value="C:endoplasmic reticulum membrane"/>
    <property type="evidence" value="ECO:0007669"/>
    <property type="project" value="UniProtKB-SubCell"/>
</dbReference>
<evidence type="ECO:0000256" key="3">
    <source>
        <dbReference type="ARBA" id="ARBA00022824"/>
    </source>
</evidence>
<dbReference type="GeneID" id="6996566"/>
<evidence type="ECO:0000313" key="8">
    <source>
        <dbReference type="EMBL" id="EEA06903.1"/>
    </source>
</evidence>
<feature type="transmembrane region" description="Helical" evidence="7">
    <location>
        <begin position="377"/>
        <end position="408"/>
    </location>
</feature>
<evidence type="ECO:0000256" key="1">
    <source>
        <dbReference type="ARBA" id="ARBA00004477"/>
    </source>
</evidence>
<dbReference type="EMBL" id="DS989731">
    <property type="protein sequence ID" value="EEA06903.1"/>
    <property type="molecule type" value="Genomic_DNA"/>
</dbReference>
<dbReference type="InterPro" id="IPR009617">
    <property type="entry name" value="Seipin"/>
</dbReference>
<keyword evidence="4 7" id="KW-1133">Transmembrane helix</keyword>
<comment type="subcellular location">
    <subcellularLocation>
        <location evidence="1">Endoplasmic reticulum membrane</location>
        <topology evidence="1">Multi-pass membrane protein</topology>
    </subcellularLocation>
</comment>
<sequence length="526" mass="60992">MLWKFFTKYYDTCFIYPQKLLDKSTTLIHWIYALVWYSIPVLLITCTISIIIFVLTWILYIAFYWYMIPPKISSFPIELNYYKLTSPYPNNNFNSYYSNLKENNTYEFYKSMTQNADIKNNLVYHVHSEEMGTELMYQMSLADAYIDFKNVSWTTKKLYSYNKPELNLNLFDVTIFSKIKLLIIHYLPLRYVKRLINNISLLFSRSTKLQHELEKRAYGYNVDIITELLYFPTIYNLNIPPLMINLDLVKCSNIVENSIEETSNVNNIITNFKKTVSLDYIPNIALKLQEYLLVLPFIFGFNLNNIGFGLRKGLRIKMAENFPLFSNNENLDTSIHSSVNICGAIIRIKPALHIAGANLIFETKLPYWKDIIRSHPIITGFIITNLFTFIGCLTTFFISIMIGLYILWSRYSIANGGGNNSNDSNSNLPTGTITYTNCTPLSSYCRSMSEPYGELVYQNSNNNNNNNLIIGTKNINVENSGLLPLEIKPPVQSILKRELIDDINKTQTFDDSVFCDKIVNNIEKLE</sequence>
<proteinExistence type="predicted"/>
<keyword evidence="5" id="KW-0443">Lipid metabolism</keyword>
<evidence type="ECO:0000256" key="4">
    <source>
        <dbReference type="ARBA" id="ARBA00022989"/>
    </source>
</evidence>
<keyword evidence="9" id="KW-1185">Reference proteome</keyword>
<dbReference type="Proteomes" id="UP000001460">
    <property type="component" value="Unassembled WGS sequence"/>
</dbReference>
<dbReference type="AlphaFoldDB" id="B6AFB2"/>
<dbReference type="GO" id="GO:0006629">
    <property type="term" value="P:lipid metabolic process"/>
    <property type="evidence" value="ECO:0007669"/>
    <property type="project" value="UniProtKB-KW"/>
</dbReference>
<evidence type="ECO:0000256" key="6">
    <source>
        <dbReference type="ARBA" id="ARBA00023136"/>
    </source>
</evidence>
<organism evidence="8 9">
    <name type="scientific">Cryptosporidium muris (strain RN66)</name>
    <dbReference type="NCBI Taxonomy" id="441375"/>
    <lineage>
        <taxon>Eukaryota</taxon>
        <taxon>Sar</taxon>
        <taxon>Alveolata</taxon>
        <taxon>Apicomplexa</taxon>
        <taxon>Conoidasida</taxon>
        <taxon>Coccidia</taxon>
        <taxon>Eucoccidiorida</taxon>
        <taxon>Eimeriorina</taxon>
        <taxon>Cryptosporidiidae</taxon>
        <taxon>Cryptosporidium</taxon>
    </lineage>
</organism>
<gene>
    <name evidence="8" type="ORF">CMU_032880</name>
</gene>
<feature type="transmembrane region" description="Helical" evidence="7">
    <location>
        <begin position="34"/>
        <end position="67"/>
    </location>
</feature>
<keyword evidence="3" id="KW-0256">Endoplasmic reticulum</keyword>
<dbReference type="OrthoDB" id="342385at2759"/>
<protein>
    <submittedName>
        <fullName evidence="8">Uncharacterized protein</fullName>
    </submittedName>
</protein>